<name>A0A371IFQ2_MUCPR</name>
<evidence type="ECO:0000256" key="1">
    <source>
        <dbReference type="ARBA" id="ARBA00009995"/>
    </source>
</evidence>
<keyword evidence="5" id="KW-1185">Reference proteome</keyword>
<dbReference type="Proteomes" id="UP000257109">
    <property type="component" value="Unassembled WGS sequence"/>
</dbReference>
<evidence type="ECO:0000256" key="3">
    <source>
        <dbReference type="RuleBase" id="RU003718"/>
    </source>
</evidence>
<dbReference type="CDD" id="cd03784">
    <property type="entry name" value="GT1_Gtf-like"/>
    <property type="match status" value="1"/>
</dbReference>
<feature type="non-terminal residue" evidence="4">
    <location>
        <position position="1"/>
    </location>
</feature>
<dbReference type="GO" id="GO:0008194">
    <property type="term" value="F:UDP-glycosyltransferase activity"/>
    <property type="evidence" value="ECO:0007669"/>
    <property type="project" value="InterPro"/>
</dbReference>
<dbReference type="InterPro" id="IPR002213">
    <property type="entry name" value="UDP_glucos_trans"/>
</dbReference>
<evidence type="ECO:0000313" key="4">
    <source>
        <dbReference type="EMBL" id="RDY13891.1"/>
    </source>
</evidence>
<proteinExistence type="inferred from homology"/>
<keyword evidence="2 3" id="KW-0808">Transferase</keyword>
<dbReference type="Gene3D" id="3.40.50.2000">
    <property type="entry name" value="Glycogen Phosphorylase B"/>
    <property type="match status" value="2"/>
</dbReference>
<evidence type="ECO:0000313" key="5">
    <source>
        <dbReference type="Proteomes" id="UP000257109"/>
    </source>
</evidence>
<organism evidence="4 5">
    <name type="scientific">Mucuna pruriens</name>
    <name type="common">Velvet bean</name>
    <name type="synonym">Dolichos pruriens</name>
    <dbReference type="NCBI Taxonomy" id="157652"/>
    <lineage>
        <taxon>Eukaryota</taxon>
        <taxon>Viridiplantae</taxon>
        <taxon>Streptophyta</taxon>
        <taxon>Embryophyta</taxon>
        <taxon>Tracheophyta</taxon>
        <taxon>Spermatophyta</taxon>
        <taxon>Magnoliopsida</taxon>
        <taxon>eudicotyledons</taxon>
        <taxon>Gunneridae</taxon>
        <taxon>Pentapetalae</taxon>
        <taxon>rosids</taxon>
        <taxon>fabids</taxon>
        <taxon>Fabales</taxon>
        <taxon>Fabaceae</taxon>
        <taxon>Papilionoideae</taxon>
        <taxon>50 kb inversion clade</taxon>
        <taxon>NPAAA clade</taxon>
        <taxon>indigoferoid/millettioid clade</taxon>
        <taxon>Phaseoleae</taxon>
        <taxon>Mucuna</taxon>
    </lineage>
</organism>
<dbReference type="OrthoDB" id="5835829at2759"/>
<sequence>MLSSIAILKRKYIWISYLGTLGPHKLRVRNISIPKYVLDLFLEMSMLDCKPVDILIVQNHHLGEYPDQKPTNKERYQRLDTGSYIDADWAGSVIDRRSTWGYFTFVGGNLVTWRRKKQKVVALLSVEVKFRDITKGLSFFVQHDFTEHVEVDRHFIKQKLEDNIIVESMRFSFYNKNKNNSGVYLIGPIMQTGASDEQKDSECVRWLENQRPNSVLYVSFGNAAYLGAASGDPLRFLPDGFLERTKGRGFVVPSWAPQTQILSHPSTGGFLTHCGWNSILESIVLGVPMLTWPLFAEQRMNAVLLTDGLKVALRPKFNENGIAEREEIAMVVKALMVGEEGNEIRQRIEKLKDAAADALKEDGSSTRALYQFGSQLESCGTPLVKFQKIIVTNKTEV</sequence>
<comment type="similarity">
    <text evidence="1 3">Belongs to the UDP-glycosyltransferase family.</text>
</comment>
<comment type="caution">
    <text evidence="4">The sequence shown here is derived from an EMBL/GenBank/DDBJ whole genome shotgun (WGS) entry which is preliminary data.</text>
</comment>
<dbReference type="SUPFAM" id="SSF53756">
    <property type="entry name" value="UDP-Glycosyltransferase/glycogen phosphorylase"/>
    <property type="match status" value="1"/>
</dbReference>
<dbReference type="EMBL" id="QJKJ01000179">
    <property type="protein sequence ID" value="RDY13891.1"/>
    <property type="molecule type" value="Genomic_DNA"/>
</dbReference>
<dbReference type="PANTHER" id="PTHR48045">
    <property type="entry name" value="UDP-GLYCOSYLTRANSFERASE 72B1"/>
    <property type="match status" value="1"/>
</dbReference>
<accession>A0A371IFQ2</accession>
<dbReference type="Pfam" id="PF00201">
    <property type="entry name" value="UDPGT"/>
    <property type="match status" value="1"/>
</dbReference>
<dbReference type="InterPro" id="IPR035595">
    <property type="entry name" value="UDP_glycos_trans_CS"/>
</dbReference>
<gene>
    <name evidence="4" type="primary">AS</name>
    <name evidence="4" type="ORF">CR513_01123</name>
</gene>
<keyword evidence="3" id="KW-0328">Glycosyltransferase</keyword>
<evidence type="ECO:0000256" key="2">
    <source>
        <dbReference type="ARBA" id="ARBA00022679"/>
    </source>
</evidence>
<reference evidence="4" key="1">
    <citation type="submission" date="2018-05" db="EMBL/GenBank/DDBJ databases">
        <title>Draft genome of Mucuna pruriens seed.</title>
        <authorList>
            <person name="Nnadi N.E."/>
            <person name="Vos R."/>
            <person name="Hasami M.H."/>
            <person name="Devisetty U.K."/>
            <person name="Aguiy J.C."/>
        </authorList>
    </citation>
    <scope>NUCLEOTIDE SEQUENCE [LARGE SCALE GENOMIC DNA]</scope>
    <source>
        <strain evidence="4">JCA_2017</strain>
    </source>
</reference>
<dbReference type="PANTHER" id="PTHR48045:SF6">
    <property type="entry name" value="UDP-GLUCOSYLTRANSFERASE FAMILY PROTEIN"/>
    <property type="match status" value="1"/>
</dbReference>
<dbReference type="PROSITE" id="PS00375">
    <property type="entry name" value="UDPGT"/>
    <property type="match status" value="1"/>
</dbReference>
<protein>
    <submittedName>
        <fullName evidence="4">Hydroquinone glucosyltransferase</fullName>
    </submittedName>
</protein>
<dbReference type="AlphaFoldDB" id="A0A371IFQ2"/>
<dbReference type="FunFam" id="3.40.50.2000:FF:000056">
    <property type="entry name" value="Glycosyltransferase"/>
    <property type="match status" value="1"/>
</dbReference>